<dbReference type="InterPro" id="IPR029069">
    <property type="entry name" value="HotDog_dom_sf"/>
</dbReference>
<dbReference type="SUPFAM" id="SSF54637">
    <property type="entry name" value="Thioesterase/thiol ester dehydrase-isomerase"/>
    <property type="match status" value="1"/>
</dbReference>
<sequence length="151" mass="17405">MIDQTFIGFRLPPHTQVVEKGRLRFFARAIGETNPVYLQEEAAKAAGWVSLPVPPTFLFCLDMERDNPYDYMDTLGIELGKVLHGEQRFNYYQVACAGDRLTFDSRITDIYQKKAGALEFVVRDTAVFRESDESNRKKLADLRSTIIIRHR</sequence>
<evidence type="ECO:0000313" key="2">
    <source>
        <dbReference type="EMBL" id="GGY59348.1"/>
    </source>
</evidence>
<feature type="domain" description="FAS1-like dehydratase" evidence="1">
    <location>
        <begin position="6"/>
        <end position="133"/>
    </location>
</feature>
<evidence type="ECO:0000259" key="1">
    <source>
        <dbReference type="Pfam" id="PF13452"/>
    </source>
</evidence>
<accession>A0ABQ3APB9</accession>
<dbReference type="RefSeq" id="WP_189571543.1">
    <property type="nucleotide sequence ID" value="NZ_BMXV01000001.1"/>
</dbReference>
<keyword evidence="3" id="KW-1185">Reference proteome</keyword>
<reference evidence="3" key="1">
    <citation type="journal article" date="2019" name="Int. J. Syst. Evol. Microbiol.">
        <title>The Global Catalogue of Microorganisms (GCM) 10K type strain sequencing project: providing services to taxonomists for standard genome sequencing and annotation.</title>
        <authorList>
            <consortium name="The Broad Institute Genomics Platform"/>
            <consortium name="The Broad Institute Genome Sequencing Center for Infectious Disease"/>
            <person name="Wu L."/>
            <person name="Ma J."/>
        </authorList>
    </citation>
    <scope>NUCLEOTIDE SEQUENCE [LARGE SCALE GENOMIC DNA]</scope>
    <source>
        <strain evidence="3">KCTC 22280</strain>
    </source>
</reference>
<name>A0ABQ3APB9_9GAMM</name>
<organism evidence="2 3">
    <name type="scientific">Marinobacter zhanjiangensis</name>
    <dbReference type="NCBI Taxonomy" id="578215"/>
    <lineage>
        <taxon>Bacteria</taxon>
        <taxon>Pseudomonadati</taxon>
        <taxon>Pseudomonadota</taxon>
        <taxon>Gammaproteobacteria</taxon>
        <taxon>Pseudomonadales</taxon>
        <taxon>Marinobacteraceae</taxon>
        <taxon>Marinobacter</taxon>
    </lineage>
</organism>
<dbReference type="CDD" id="cd03441">
    <property type="entry name" value="R_hydratase_like"/>
    <property type="match status" value="1"/>
</dbReference>
<dbReference type="InterPro" id="IPR016709">
    <property type="entry name" value="HadA-like"/>
</dbReference>
<dbReference type="PIRSF" id="PIRSF018072">
    <property type="entry name" value="UCP018072"/>
    <property type="match status" value="1"/>
</dbReference>
<dbReference type="Proteomes" id="UP000601597">
    <property type="component" value="Unassembled WGS sequence"/>
</dbReference>
<evidence type="ECO:0000313" key="3">
    <source>
        <dbReference type="Proteomes" id="UP000601597"/>
    </source>
</evidence>
<protein>
    <recommendedName>
        <fullName evidence="1">FAS1-like dehydratase domain-containing protein</fullName>
    </recommendedName>
</protein>
<proteinExistence type="predicted"/>
<comment type="caution">
    <text evidence="2">The sequence shown here is derived from an EMBL/GenBank/DDBJ whole genome shotgun (WGS) entry which is preliminary data.</text>
</comment>
<dbReference type="Pfam" id="PF13452">
    <property type="entry name" value="FAS1_DH_region"/>
    <property type="match status" value="1"/>
</dbReference>
<dbReference type="Gene3D" id="3.10.129.10">
    <property type="entry name" value="Hotdog Thioesterase"/>
    <property type="match status" value="1"/>
</dbReference>
<dbReference type="EMBL" id="BMXV01000001">
    <property type="protein sequence ID" value="GGY59348.1"/>
    <property type="molecule type" value="Genomic_DNA"/>
</dbReference>
<gene>
    <name evidence="2" type="ORF">GCM10007071_02080</name>
</gene>
<dbReference type="InterPro" id="IPR039569">
    <property type="entry name" value="FAS1-like_DH_region"/>
</dbReference>